<dbReference type="Proteomes" id="UP000293342">
    <property type="component" value="Unassembled WGS sequence"/>
</dbReference>
<evidence type="ECO:0000313" key="5">
    <source>
        <dbReference type="Proteomes" id="UP000293342"/>
    </source>
</evidence>
<name>A0A4R0K022_9ACTN</name>
<keyword evidence="5" id="KW-1185">Reference proteome</keyword>
<dbReference type="PANTHER" id="PTHR30204:SF97">
    <property type="entry name" value="MERR FAMILY REGULATORY PROTEIN"/>
    <property type="match status" value="1"/>
</dbReference>
<dbReference type="PROSITE" id="PS00552">
    <property type="entry name" value="HTH_MERR_1"/>
    <property type="match status" value="1"/>
</dbReference>
<dbReference type="Pfam" id="PF02767">
    <property type="entry name" value="DNA_pol3_beta_2"/>
    <property type="match status" value="1"/>
</dbReference>
<evidence type="ECO:0000256" key="2">
    <source>
        <dbReference type="SAM" id="MobiDB-lite"/>
    </source>
</evidence>
<evidence type="ECO:0000313" key="4">
    <source>
        <dbReference type="EMBL" id="TCC53221.1"/>
    </source>
</evidence>
<evidence type="ECO:0000256" key="1">
    <source>
        <dbReference type="ARBA" id="ARBA00023125"/>
    </source>
</evidence>
<dbReference type="GO" id="GO:0006260">
    <property type="term" value="P:DNA replication"/>
    <property type="evidence" value="ECO:0007669"/>
    <property type="project" value="InterPro"/>
</dbReference>
<dbReference type="InterPro" id="IPR047057">
    <property type="entry name" value="MerR_fam"/>
</dbReference>
<dbReference type="InterPro" id="IPR000551">
    <property type="entry name" value="MerR-type_HTH_dom"/>
</dbReference>
<evidence type="ECO:0000259" key="3">
    <source>
        <dbReference type="PROSITE" id="PS50937"/>
    </source>
</evidence>
<dbReference type="InterPro" id="IPR022637">
    <property type="entry name" value="DNA_polIII_beta_cen"/>
</dbReference>
<dbReference type="SMART" id="SM00422">
    <property type="entry name" value="HTH_MERR"/>
    <property type="match status" value="1"/>
</dbReference>
<sequence length="384" mass="39756">MTSRLTISEFARLVGLAPSALRFYDDCGLLPPASVDGSNGYRYYTPSQQPRARLLRDLREIDLPLAEVRLALDADPAELAVLVRAHLRTVEAKTAAARAAADHLLTHLTADHTRAVLGGPEFASAIRQVAPAAANPTTPPPTSPTPTSAEAASAPPAPPAGSASASSASTTTASAPEGAAGVLAALDCVLVEVGADEVVFVATDRYRLAVRTVRPVEFDGAAGRVLVRADELAGLSRWAAAGEVVELEIRGEGAVIVRDGESREIAVVDAEYPAYQGILDGLAPPVCRVVVDRAALRAALEGREVVAFDIGSGELRIDDGGPIEVIGTGAARIGFTASLLAAALDVSVGPDVLLEICAQDRPVVVRSADQGTFTTLVMPVRLDG</sequence>
<dbReference type="RefSeq" id="WP_131512016.1">
    <property type="nucleotide sequence ID" value="NZ_SJKD01000001.1"/>
</dbReference>
<dbReference type="InterPro" id="IPR009061">
    <property type="entry name" value="DNA-bd_dom_put_sf"/>
</dbReference>
<feature type="region of interest" description="Disordered" evidence="2">
    <location>
        <begin position="132"/>
        <end position="173"/>
    </location>
</feature>
<reference evidence="4 5" key="1">
    <citation type="submission" date="2019-02" db="EMBL/GenBank/DDBJ databases">
        <title>Kribbella capetownensis sp. nov. and Kribbella speibonae sp. nov., isolated from soil.</title>
        <authorList>
            <person name="Curtis S.M."/>
            <person name="Norton I."/>
            <person name="Everest G.J."/>
            <person name="Meyers P.R."/>
        </authorList>
    </citation>
    <scope>NUCLEOTIDE SEQUENCE [LARGE SCALE GENOMIC DNA]</scope>
    <source>
        <strain evidence="4 5">YM53</strain>
    </source>
</reference>
<feature type="domain" description="HTH merR-type" evidence="3">
    <location>
        <begin position="4"/>
        <end position="74"/>
    </location>
</feature>
<dbReference type="AlphaFoldDB" id="A0A4R0K022"/>
<gene>
    <name evidence="4" type="ORF">E0H75_05765</name>
</gene>
<dbReference type="GO" id="GO:0003887">
    <property type="term" value="F:DNA-directed DNA polymerase activity"/>
    <property type="evidence" value="ECO:0007669"/>
    <property type="project" value="InterPro"/>
</dbReference>
<dbReference type="PANTHER" id="PTHR30204">
    <property type="entry name" value="REDOX-CYCLING DRUG-SENSING TRANSCRIPTIONAL ACTIVATOR SOXR"/>
    <property type="match status" value="1"/>
</dbReference>
<dbReference type="InterPro" id="IPR046938">
    <property type="entry name" value="DNA_clamp_sf"/>
</dbReference>
<feature type="compositionally biased region" description="Low complexity" evidence="2">
    <location>
        <begin position="145"/>
        <end position="173"/>
    </location>
</feature>
<dbReference type="OrthoDB" id="9801841at2"/>
<dbReference type="GO" id="GO:0003677">
    <property type="term" value="F:DNA binding"/>
    <property type="evidence" value="ECO:0007669"/>
    <property type="project" value="UniProtKB-KW"/>
</dbReference>
<dbReference type="PROSITE" id="PS50937">
    <property type="entry name" value="HTH_MERR_2"/>
    <property type="match status" value="1"/>
</dbReference>
<protein>
    <submittedName>
        <fullName evidence="4">MerR family transcriptional regulator</fullName>
    </submittedName>
</protein>
<dbReference type="EMBL" id="SJKD01000001">
    <property type="protein sequence ID" value="TCC53221.1"/>
    <property type="molecule type" value="Genomic_DNA"/>
</dbReference>
<dbReference type="GO" id="GO:0009360">
    <property type="term" value="C:DNA polymerase III complex"/>
    <property type="evidence" value="ECO:0007669"/>
    <property type="project" value="InterPro"/>
</dbReference>
<dbReference type="SUPFAM" id="SSF46955">
    <property type="entry name" value="Putative DNA-binding domain"/>
    <property type="match status" value="1"/>
</dbReference>
<dbReference type="GO" id="GO:0003700">
    <property type="term" value="F:DNA-binding transcription factor activity"/>
    <property type="evidence" value="ECO:0007669"/>
    <property type="project" value="InterPro"/>
</dbReference>
<accession>A0A4R0K022</accession>
<organism evidence="4 5">
    <name type="scientific">Kribbella capetownensis</name>
    <dbReference type="NCBI Taxonomy" id="1572659"/>
    <lineage>
        <taxon>Bacteria</taxon>
        <taxon>Bacillati</taxon>
        <taxon>Actinomycetota</taxon>
        <taxon>Actinomycetes</taxon>
        <taxon>Propionibacteriales</taxon>
        <taxon>Kribbellaceae</taxon>
        <taxon>Kribbella</taxon>
    </lineage>
</organism>
<comment type="caution">
    <text evidence="4">The sequence shown here is derived from an EMBL/GenBank/DDBJ whole genome shotgun (WGS) entry which is preliminary data.</text>
</comment>
<dbReference type="Gene3D" id="1.10.1660.10">
    <property type="match status" value="1"/>
</dbReference>
<dbReference type="Pfam" id="PF13411">
    <property type="entry name" value="MerR_1"/>
    <property type="match status" value="1"/>
</dbReference>
<dbReference type="SUPFAM" id="SSF55979">
    <property type="entry name" value="DNA clamp"/>
    <property type="match status" value="2"/>
</dbReference>
<dbReference type="Gene3D" id="3.10.150.10">
    <property type="entry name" value="DNA Polymerase III, subunit A, domain 2"/>
    <property type="match status" value="2"/>
</dbReference>
<keyword evidence="1" id="KW-0238">DNA-binding</keyword>
<proteinExistence type="predicted"/>
<dbReference type="GO" id="GO:0008408">
    <property type="term" value="F:3'-5' exonuclease activity"/>
    <property type="evidence" value="ECO:0007669"/>
    <property type="project" value="InterPro"/>
</dbReference>